<protein>
    <submittedName>
        <fullName evidence="2">Uncharacterized protein</fullName>
    </submittedName>
</protein>
<dbReference type="EMBL" id="CAJOBC010000020">
    <property type="protein sequence ID" value="CAF3519943.1"/>
    <property type="molecule type" value="Genomic_DNA"/>
</dbReference>
<evidence type="ECO:0000256" key="1">
    <source>
        <dbReference type="SAM" id="MobiDB-lite"/>
    </source>
</evidence>
<evidence type="ECO:0000313" key="5">
    <source>
        <dbReference type="EMBL" id="CAF3522686.1"/>
    </source>
</evidence>
<feature type="region of interest" description="Disordered" evidence="1">
    <location>
        <begin position="87"/>
        <end position="120"/>
    </location>
</feature>
<evidence type="ECO:0000313" key="2">
    <source>
        <dbReference type="EMBL" id="CAF0741586.1"/>
    </source>
</evidence>
<dbReference type="Proteomes" id="UP000677228">
    <property type="component" value="Unassembled WGS sequence"/>
</dbReference>
<dbReference type="AlphaFoldDB" id="A0A813NQE0"/>
<dbReference type="EMBL" id="CAJOBA010000318">
    <property type="protein sequence ID" value="CAF3522686.1"/>
    <property type="molecule type" value="Genomic_DNA"/>
</dbReference>
<evidence type="ECO:0000313" key="6">
    <source>
        <dbReference type="Proteomes" id="UP000663829"/>
    </source>
</evidence>
<reference evidence="2" key="1">
    <citation type="submission" date="2021-02" db="EMBL/GenBank/DDBJ databases">
        <authorList>
            <person name="Nowell W R."/>
        </authorList>
    </citation>
    <scope>NUCLEOTIDE SEQUENCE</scope>
</reference>
<proteinExistence type="predicted"/>
<dbReference type="Proteomes" id="UP000682733">
    <property type="component" value="Unassembled WGS sequence"/>
</dbReference>
<feature type="compositionally biased region" description="Polar residues" evidence="1">
    <location>
        <begin position="87"/>
        <end position="112"/>
    </location>
</feature>
<accession>A0A813NQE0</accession>
<dbReference type="Proteomes" id="UP000681722">
    <property type="component" value="Unassembled WGS sequence"/>
</dbReference>
<name>A0A813NQE0_9BILA</name>
<sequence length="145" mass="16291">MFGIALNGLWSAAAVLFNKPARHNNQVVVEPQRTKWNMFKNLVYSSFTTLMPTIGVDIIRSLTVNTVAYEYVNTALSLAGLSQSHHGRQDSLNRVSNNSKPKALKRNQSSRSMSKRYRSPVQIDLSHTINPIINVYINKKSAEDT</sequence>
<dbReference type="EMBL" id="CAJNOK010000318">
    <property type="protein sequence ID" value="CAF0744786.1"/>
    <property type="molecule type" value="Genomic_DNA"/>
</dbReference>
<dbReference type="Proteomes" id="UP000663829">
    <property type="component" value="Unassembled WGS sequence"/>
</dbReference>
<organism evidence="2 6">
    <name type="scientific">Didymodactylos carnosus</name>
    <dbReference type="NCBI Taxonomy" id="1234261"/>
    <lineage>
        <taxon>Eukaryota</taxon>
        <taxon>Metazoa</taxon>
        <taxon>Spiralia</taxon>
        <taxon>Gnathifera</taxon>
        <taxon>Rotifera</taxon>
        <taxon>Eurotatoria</taxon>
        <taxon>Bdelloidea</taxon>
        <taxon>Philodinida</taxon>
        <taxon>Philodinidae</taxon>
        <taxon>Didymodactylos</taxon>
    </lineage>
</organism>
<evidence type="ECO:0000313" key="4">
    <source>
        <dbReference type="EMBL" id="CAF3519943.1"/>
    </source>
</evidence>
<keyword evidence="6" id="KW-1185">Reference proteome</keyword>
<comment type="caution">
    <text evidence="2">The sequence shown here is derived from an EMBL/GenBank/DDBJ whole genome shotgun (WGS) entry which is preliminary data.</text>
</comment>
<dbReference type="EMBL" id="CAJNOQ010000020">
    <property type="protein sequence ID" value="CAF0741586.1"/>
    <property type="molecule type" value="Genomic_DNA"/>
</dbReference>
<gene>
    <name evidence="2" type="ORF">GPM918_LOCUS300</name>
    <name evidence="3" type="ORF">OVA965_LOCUS1657</name>
    <name evidence="4" type="ORF">SRO942_LOCUS301</name>
    <name evidence="5" type="ORF">TMI583_LOCUS1657</name>
</gene>
<evidence type="ECO:0000313" key="3">
    <source>
        <dbReference type="EMBL" id="CAF0744786.1"/>
    </source>
</evidence>